<dbReference type="AlphaFoldDB" id="A0A4Z0L5Q2"/>
<proteinExistence type="predicted"/>
<accession>A0A4Z0L5Q2</accession>
<organism evidence="2 3">
    <name type="scientific">Flavobacterium humi</name>
    <dbReference type="NCBI Taxonomy" id="2562683"/>
    <lineage>
        <taxon>Bacteria</taxon>
        <taxon>Pseudomonadati</taxon>
        <taxon>Bacteroidota</taxon>
        <taxon>Flavobacteriia</taxon>
        <taxon>Flavobacteriales</taxon>
        <taxon>Flavobacteriaceae</taxon>
        <taxon>Flavobacterium</taxon>
    </lineage>
</organism>
<reference evidence="2 3" key="1">
    <citation type="submission" date="2019-04" db="EMBL/GenBank/DDBJ databases">
        <title>Flavobacterium sp. strain DS2-A Genome sequencing and assembly.</title>
        <authorList>
            <person name="Kim I."/>
        </authorList>
    </citation>
    <scope>NUCLEOTIDE SEQUENCE [LARGE SCALE GENOMIC DNA]</scope>
    <source>
        <strain evidence="2 3">DS2-A</strain>
    </source>
</reference>
<dbReference type="Proteomes" id="UP000297407">
    <property type="component" value="Unassembled WGS sequence"/>
</dbReference>
<keyword evidence="3" id="KW-1185">Reference proteome</keyword>
<gene>
    <name evidence="2" type="ORF">E4635_12740</name>
</gene>
<evidence type="ECO:0000256" key="1">
    <source>
        <dbReference type="SAM" id="MobiDB-lite"/>
    </source>
</evidence>
<protein>
    <submittedName>
        <fullName evidence="2">Uncharacterized protein</fullName>
    </submittedName>
</protein>
<name>A0A4Z0L5Q2_9FLAO</name>
<dbReference type="EMBL" id="SRLH01000007">
    <property type="protein sequence ID" value="TGD57030.1"/>
    <property type="molecule type" value="Genomic_DNA"/>
</dbReference>
<comment type="caution">
    <text evidence="2">The sequence shown here is derived from an EMBL/GenBank/DDBJ whole genome shotgun (WGS) entry which is preliminary data.</text>
</comment>
<dbReference type="OrthoDB" id="7191982at2"/>
<evidence type="ECO:0000313" key="2">
    <source>
        <dbReference type="EMBL" id="TGD57030.1"/>
    </source>
</evidence>
<dbReference type="RefSeq" id="WP_135527084.1">
    <property type="nucleotide sequence ID" value="NZ_SRLH01000007.1"/>
</dbReference>
<feature type="region of interest" description="Disordered" evidence="1">
    <location>
        <begin position="1"/>
        <end position="20"/>
    </location>
</feature>
<evidence type="ECO:0000313" key="3">
    <source>
        <dbReference type="Proteomes" id="UP000297407"/>
    </source>
</evidence>
<sequence>MSNSAFLETEERKAYSQNTKNHVPVEEIEVKTTPMSLTVGISPDSLAIPRPDLAGLRLTSLKGGPVYLVNPEGYLQMIPNPQTYNSLFRDWSNIIKADLLNIATGSPITDGAVLAKADNSAAVYIVSNGVKRWINSAAAMDKYYFNWDAILTVPHVLVDFIPSGQTWS</sequence>